<dbReference type="Pfam" id="PF03876">
    <property type="entry name" value="SHS2_Rpb7-N"/>
    <property type="match status" value="1"/>
</dbReference>
<evidence type="ECO:0000256" key="4">
    <source>
        <dbReference type="ARBA" id="ARBA00023163"/>
    </source>
</evidence>
<proteinExistence type="inferred from homology"/>
<comment type="similarity">
    <text evidence="2">Belongs to the eukaryotic RPB7/RPC8 RNA polymerase subunit family.</text>
</comment>
<dbReference type="InterPro" id="IPR013238">
    <property type="entry name" value="RNA_pol_III_Rbc25"/>
</dbReference>
<evidence type="ECO:0000256" key="6">
    <source>
        <dbReference type="RuleBase" id="RU369086"/>
    </source>
</evidence>
<dbReference type="GO" id="GO:0003899">
    <property type="term" value="F:DNA-directed RNA polymerase activity"/>
    <property type="evidence" value="ECO:0007669"/>
    <property type="project" value="EnsemblFungi"/>
</dbReference>
<evidence type="ECO:0000313" key="9">
    <source>
        <dbReference type="Proteomes" id="UP000788993"/>
    </source>
</evidence>
<dbReference type="Pfam" id="PF08292">
    <property type="entry name" value="RNA_pol_Rbc25"/>
    <property type="match status" value="1"/>
</dbReference>
<dbReference type="GO" id="GO:0003677">
    <property type="term" value="F:DNA binding"/>
    <property type="evidence" value="ECO:0007669"/>
    <property type="project" value="InterPro"/>
</dbReference>
<evidence type="ECO:0000256" key="1">
    <source>
        <dbReference type="ARBA" id="ARBA00004123"/>
    </source>
</evidence>
<feature type="region of interest" description="Disordered" evidence="7">
    <location>
        <begin position="159"/>
        <end position="181"/>
    </location>
</feature>
<keyword evidence="5 6" id="KW-0539">Nucleus</keyword>
<dbReference type="GO" id="GO:0042797">
    <property type="term" value="P:tRNA transcription by RNA polymerase III"/>
    <property type="evidence" value="ECO:0007669"/>
    <property type="project" value="EnsemblFungi"/>
</dbReference>
<dbReference type="NCBIfam" id="TIGR00448">
    <property type="entry name" value="rpoE"/>
    <property type="match status" value="1"/>
</dbReference>
<evidence type="ECO:0000256" key="3">
    <source>
        <dbReference type="ARBA" id="ARBA00022478"/>
    </source>
</evidence>
<dbReference type="OrthoDB" id="10256606at2759"/>
<dbReference type="Proteomes" id="UP000788993">
    <property type="component" value="Unassembled WGS sequence"/>
</dbReference>
<dbReference type="FunFam" id="2.40.50.140:FF:000221">
    <property type="entry name" value="DNA-directed RNA polymerase III subunit"/>
    <property type="match status" value="1"/>
</dbReference>
<evidence type="ECO:0000256" key="2">
    <source>
        <dbReference type="ARBA" id="ARBA00009307"/>
    </source>
</evidence>
<comment type="caution">
    <text evidence="8">The sequence shown here is derived from an EMBL/GenBank/DDBJ whole genome shotgun (WGS) entry which is preliminary data.</text>
</comment>
<dbReference type="CDD" id="cd04330">
    <property type="entry name" value="RNAP_III_Rpc25_N"/>
    <property type="match status" value="1"/>
</dbReference>
<dbReference type="AlphaFoldDB" id="A0A1B7SR07"/>
<keyword evidence="3 6" id="KW-0240">DNA-directed RNA polymerase</keyword>
<gene>
    <name evidence="8" type="ORF">OGATHE_006752</name>
</gene>
<evidence type="ECO:0000256" key="5">
    <source>
        <dbReference type="ARBA" id="ARBA00023242"/>
    </source>
</evidence>
<reference evidence="8" key="2">
    <citation type="submission" date="2021-01" db="EMBL/GenBank/DDBJ databases">
        <authorList>
            <person name="Schikora-Tamarit M.A."/>
        </authorList>
    </citation>
    <scope>NUCLEOTIDE SEQUENCE</scope>
    <source>
        <strain evidence="8">NCAIM Y.01608</strain>
    </source>
</reference>
<dbReference type="InterPro" id="IPR036898">
    <property type="entry name" value="RNA_pol_Rpb7-like_N_sf"/>
</dbReference>
<organism evidence="8 9">
    <name type="scientific">Ogataea polymorpha</name>
    <dbReference type="NCBI Taxonomy" id="460523"/>
    <lineage>
        <taxon>Eukaryota</taxon>
        <taxon>Fungi</taxon>
        <taxon>Dikarya</taxon>
        <taxon>Ascomycota</taxon>
        <taxon>Saccharomycotina</taxon>
        <taxon>Pichiomycetes</taxon>
        <taxon>Pichiales</taxon>
        <taxon>Pichiaceae</taxon>
        <taxon>Ogataea</taxon>
    </lineage>
</organism>
<dbReference type="GO" id="GO:0006384">
    <property type="term" value="P:transcription initiation at RNA polymerase III promoter"/>
    <property type="evidence" value="ECO:0007669"/>
    <property type="project" value="EnsemblFungi"/>
</dbReference>
<dbReference type="InterPro" id="IPR045113">
    <property type="entry name" value="Rpb7-like"/>
</dbReference>
<dbReference type="GO" id="GO:0006386">
    <property type="term" value="P:termination of RNA polymerase III transcription"/>
    <property type="evidence" value="ECO:0007669"/>
    <property type="project" value="EnsemblFungi"/>
</dbReference>
<evidence type="ECO:0000256" key="7">
    <source>
        <dbReference type="SAM" id="MobiDB-lite"/>
    </source>
</evidence>
<dbReference type="InterPro" id="IPR012340">
    <property type="entry name" value="NA-bd_OB-fold"/>
</dbReference>
<dbReference type="GO" id="GO:0000785">
    <property type="term" value="C:chromatin"/>
    <property type="evidence" value="ECO:0007669"/>
    <property type="project" value="EnsemblFungi"/>
</dbReference>
<feature type="compositionally biased region" description="Polar residues" evidence="7">
    <location>
        <begin position="162"/>
        <end position="178"/>
    </location>
</feature>
<dbReference type="EMBL" id="JAEUBD010001571">
    <property type="protein sequence ID" value="KAH3659026.1"/>
    <property type="molecule type" value="Genomic_DNA"/>
</dbReference>
<comment type="subcellular location">
    <subcellularLocation>
        <location evidence="1 6">Nucleus</location>
    </subcellularLocation>
</comment>
<keyword evidence="4 6" id="KW-0804">Transcription</keyword>
<dbReference type="InterPro" id="IPR005576">
    <property type="entry name" value="Rpb7-like_N"/>
</dbReference>
<sequence length="206" mass="23498">MFQLSVISDLIRISPHLFHLPIEEAVQNELNIKYANKVIHKLGLVVAVWDLLQVDDGLLKPGDGAVFINVRFRIVVFKPVVGEVLTGWIESCSDEGIKVNMNFFNDIFIPKNYMFEGSYYSADDNAWIWQMDEETKLYLDINEKINFRIEKEVFNDVRPTGPDNSLTSLTADDQTNGVDTEDRKVPPYALIASCQTDGMGCVSWWE</sequence>
<reference evidence="8" key="1">
    <citation type="journal article" date="2021" name="Open Biol.">
        <title>Shared evolutionary footprints suggest mitochondrial oxidative damage underlies multiple complex I losses in fungi.</title>
        <authorList>
            <person name="Schikora-Tamarit M.A."/>
            <person name="Marcet-Houben M."/>
            <person name="Nosek J."/>
            <person name="Gabaldon T."/>
        </authorList>
    </citation>
    <scope>NUCLEOTIDE SEQUENCE</scope>
    <source>
        <strain evidence="8">NCAIM Y.01608</strain>
    </source>
</reference>
<dbReference type="InterPro" id="IPR004519">
    <property type="entry name" value="RNAP_E/RPC8"/>
</dbReference>
<dbReference type="Gene3D" id="3.30.1490.120">
    <property type="entry name" value="RNA polymerase Rpb7-like, N-terminal domain"/>
    <property type="match status" value="1"/>
</dbReference>
<dbReference type="RefSeq" id="XP_018213572.1">
    <property type="nucleotide sequence ID" value="XM_018356794.1"/>
</dbReference>
<evidence type="ECO:0000313" key="8">
    <source>
        <dbReference type="EMBL" id="KAH3659026.1"/>
    </source>
</evidence>
<dbReference type="SUPFAM" id="SSF88798">
    <property type="entry name" value="N-terminal, heterodimerisation domain of RBP7 (RpoE)"/>
    <property type="match status" value="1"/>
</dbReference>
<dbReference type="PANTHER" id="PTHR12709:SF1">
    <property type="entry name" value="DNA-DIRECTED RNA POLYMERASE III SUBUNIT RPC8"/>
    <property type="match status" value="1"/>
</dbReference>
<keyword evidence="9" id="KW-1185">Reference proteome</keyword>
<protein>
    <recommendedName>
        <fullName evidence="6">DNA-directed RNA polymerase subunit</fullName>
    </recommendedName>
</protein>
<dbReference type="Gene3D" id="2.40.50.140">
    <property type="entry name" value="Nucleic acid-binding proteins"/>
    <property type="match status" value="1"/>
</dbReference>
<accession>A0A1B7SR07</accession>
<name>A0A1B7SR07_9ASCO</name>
<dbReference type="SUPFAM" id="SSF50249">
    <property type="entry name" value="Nucleic acid-binding proteins"/>
    <property type="match status" value="1"/>
</dbReference>
<dbReference type="PANTHER" id="PTHR12709">
    <property type="entry name" value="DNA-DIRECTED RNA POLYMERASE II, III"/>
    <property type="match status" value="1"/>
</dbReference>
<comment type="function">
    <text evidence="6">DNA-dependent RNA polymerase which catalyzes the transcription of DNA into RNA using the four ribonucleoside triphosphates as substrates.</text>
</comment>
<dbReference type="GO" id="GO:0005666">
    <property type="term" value="C:RNA polymerase III complex"/>
    <property type="evidence" value="ECO:0007669"/>
    <property type="project" value="EnsemblFungi"/>
</dbReference>